<feature type="region of interest" description="Disordered" evidence="1">
    <location>
        <begin position="382"/>
        <end position="407"/>
    </location>
</feature>
<dbReference type="Proteomes" id="UP001445076">
    <property type="component" value="Unassembled WGS sequence"/>
</dbReference>
<proteinExistence type="predicted"/>
<gene>
    <name evidence="4" type="ORF">OTU49_010273</name>
</gene>
<accession>A0AAW0WGC5</accession>
<keyword evidence="2" id="KW-0812">Transmembrane</keyword>
<comment type="caution">
    <text evidence="4">The sequence shown here is derived from an EMBL/GenBank/DDBJ whole genome shotgun (WGS) entry which is preliminary data.</text>
</comment>
<sequence>MDYSRWYRGLQVLLLLLFNLLDTQGKICDSGLFSERQNVRFCVLPLEEGTKLVLKLMLKPSRSNQEILAGSATIKKKLLSVGQLHNLTVQHYVGDRKHSLRVELDGEQVTYKPTMLEAWQSRFHYSNITLCITGNAEIKLCPRETIKPSPHLSKMMESTPFAPITENETFTSLPSHSLFHERKVVMLSSWSTTSVEVNSTTTDGEMDVSRALSFLLVLGEVGGVPVVVLLLVSLLVGLLIGVISVLLCIYCRNRRNRLRRERSTFRRTPVYADTIRGTLSFLNRNDDAPDRQGSSGFNSWSSRIYTPFNASNNNTAERKYSSNNTAERKYSGNNTAERKYNRNMDDRKCSCYAGDESKHSNNNTDERDSLHNLTDRAGNFLTVRSQHSNGSNSNKSTPRGTRRERPEISYPIIEGTYSVPHFSYSDAELIPLTSASTDNTQCHLDENTQIGTFRYIKH</sequence>
<feature type="compositionally biased region" description="Polar residues" evidence="1">
    <location>
        <begin position="382"/>
        <end position="399"/>
    </location>
</feature>
<feature type="signal peptide" evidence="3">
    <location>
        <begin position="1"/>
        <end position="25"/>
    </location>
</feature>
<dbReference type="AlphaFoldDB" id="A0AAW0WGC5"/>
<evidence type="ECO:0000256" key="3">
    <source>
        <dbReference type="SAM" id="SignalP"/>
    </source>
</evidence>
<organism evidence="4 5">
    <name type="scientific">Cherax quadricarinatus</name>
    <name type="common">Australian red claw crayfish</name>
    <dbReference type="NCBI Taxonomy" id="27406"/>
    <lineage>
        <taxon>Eukaryota</taxon>
        <taxon>Metazoa</taxon>
        <taxon>Ecdysozoa</taxon>
        <taxon>Arthropoda</taxon>
        <taxon>Crustacea</taxon>
        <taxon>Multicrustacea</taxon>
        <taxon>Malacostraca</taxon>
        <taxon>Eumalacostraca</taxon>
        <taxon>Eucarida</taxon>
        <taxon>Decapoda</taxon>
        <taxon>Pleocyemata</taxon>
        <taxon>Astacidea</taxon>
        <taxon>Parastacoidea</taxon>
        <taxon>Parastacidae</taxon>
        <taxon>Cherax</taxon>
    </lineage>
</organism>
<evidence type="ECO:0000313" key="4">
    <source>
        <dbReference type="EMBL" id="KAK8726477.1"/>
    </source>
</evidence>
<keyword evidence="2" id="KW-1133">Transmembrane helix</keyword>
<name>A0AAW0WGC5_CHEQU</name>
<evidence type="ECO:0000313" key="5">
    <source>
        <dbReference type="Proteomes" id="UP001445076"/>
    </source>
</evidence>
<feature type="chain" id="PRO_5043486153" evidence="3">
    <location>
        <begin position="26"/>
        <end position="458"/>
    </location>
</feature>
<evidence type="ECO:0000256" key="1">
    <source>
        <dbReference type="SAM" id="MobiDB-lite"/>
    </source>
</evidence>
<feature type="region of interest" description="Disordered" evidence="1">
    <location>
        <begin position="312"/>
        <end position="336"/>
    </location>
</feature>
<feature type="compositionally biased region" description="Basic and acidic residues" evidence="1">
    <location>
        <begin position="316"/>
        <end position="336"/>
    </location>
</feature>
<evidence type="ECO:0000256" key="2">
    <source>
        <dbReference type="SAM" id="Phobius"/>
    </source>
</evidence>
<protein>
    <submittedName>
        <fullName evidence="4">Uncharacterized protein</fullName>
    </submittedName>
</protein>
<keyword evidence="3" id="KW-0732">Signal</keyword>
<keyword evidence="2" id="KW-0472">Membrane</keyword>
<feature type="transmembrane region" description="Helical" evidence="2">
    <location>
        <begin position="226"/>
        <end position="250"/>
    </location>
</feature>
<dbReference type="EMBL" id="JARKIK010000079">
    <property type="protein sequence ID" value="KAK8726477.1"/>
    <property type="molecule type" value="Genomic_DNA"/>
</dbReference>
<keyword evidence="5" id="KW-1185">Reference proteome</keyword>
<reference evidence="4 5" key="1">
    <citation type="journal article" date="2024" name="BMC Genomics">
        <title>Genome assembly of redclaw crayfish (Cherax quadricarinatus) provides insights into its immune adaptation and hypoxia tolerance.</title>
        <authorList>
            <person name="Liu Z."/>
            <person name="Zheng J."/>
            <person name="Li H."/>
            <person name="Fang K."/>
            <person name="Wang S."/>
            <person name="He J."/>
            <person name="Zhou D."/>
            <person name="Weng S."/>
            <person name="Chi M."/>
            <person name="Gu Z."/>
            <person name="He J."/>
            <person name="Li F."/>
            <person name="Wang M."/>
        </authorList>
    </citation>
    <scope>NUCLEOTIDE SEQUENCE [LARGE SCALE GENOMIC DNA]</scope>
    <source>
        <strain evidence="4">ZL_2023a</strain>
    </source>
</reference>